<dbReference type="EMBL" id="SOZE01000008">
    <property type="protein sequence ID" value="TFF38011.1"/>
    <property type="molecule type" value="Genomic_DNA"/>
</dbReference>
<gene>
    <name evidence="2" type="ORF">E2R66_10530</name>
</gene>
<feature type="transmembrane region" description="Helical" evidence="1">
    <location>
        <begin position="18"/>
        <end position="46"/>
    </location>
</feature>
<evidence type="ECO:0000313" key="3">
    <source>
        <dbReference type="Proteomes" id="UP000297540"/>
    </source>
</evidence>
<dbReference type="RefSeq" id="WP_133229081.1">
    <property type="nucleotide sequence ID" value="NZ_SOZE01000008.1"/>
</dbReference>
<evidence type="ECO:0000256" key="1">
    <source>
        <dbReference type="SAM" id="Phobius"/>
    </source>
</evidence>
<dbReference type="Proteomes" id="UP000297540">
    <property type="component" value="Unassembled WGS sequence"/>
</dbReference>
<name>A0A4Y8SH64_9SPHI</name>
<keyword evidence="1" id="KW-0472">Membrane</keyword>
<sequence>METDQTTSRAFNINRPCYIVATLIGIVFLILRDFSQAAVFLGLGLIFDPFDLKQPFPQRPFYQQTWLIVHLSIVLALIALEAYIKLK</sequence>
<keyword evidence="1" id="KW-1133">Transmembrane helix</keyword>
<feature type="transmembrane region" description="Helical" evidence="1">
    <location>
        <begin position="66"/>
        <end position="84"/>
    </location>
</feature>
<dbReference type="OrthoDB" id="962439at2"/>
<protein>
    <submittedName>
        <fullName evidence="2">Uncharacterized protein</fullName>
    </submittedName>
</protein>
<dbReference type="AlphaFoldDB" id="A0A4Y8SH64"/>
<evidence type="ECO:0000313" key="2">
    <source>
        <dbReference type="EMBL" id="TFF38011.1"/>
    </source>
</evidence>
<keyword evidence="1" id="KW-0812">Transmembrane</keyword>
<proteinExistence type="predicted"/>
<comment type="caution">
    <text evidence="2">The sequence shown here is derived from an EMBL/GenBank/DDBJ whole genome shotgun (WGS) entry which is preliminary data.</text>
</comment>
<reference evidence="2 3" key="1">
    <citation type="journal article" date="2017" name="Int. J. Syst. Evol. Microbiol.">
        <title>Mucilaginibacterpsychrotolerans sp. nov., isolated from peatlands.</title>
        <authorList>
            <person name="Deng Y."/>
            <person name="Shen L."/>
            <person name="Xu B."/>
            <person name="Liu Y."/>
            <person name="Gu Z."/>
            <person name="Liu H."/>
            <person name="Zhou Y."/>
        </authorList>
    </citation>
    <scope>NUCLEOTIDE SEQUENCE [LARGE SCALE GENOMIC DNA]</scope>
    <source>
        <strain evidence="2 3">NH7-4</strain>
    </source>
</reference>
<accession>A0A4Y8SH64</accession>
<organism evidence="2 3">
    <name type="scientific">Mucilaginibacter psychrotolerans</name>
    <dbReference type="NCBI Taxonomy" id="1524096"/>
    <lineage>
        <taxon>Bacteria</taxon>
        <taxon>Pseudomonadati</taxon>
        <taxon>Bacteroidota</taxon>
        <taxon>Sphingobacteriia</taxon>
        <taxon>Sphingobacteriales</taxon>
        <taxon>Sphingobacteriaceae</taxon>
        <taxon>Mucilaginibacter</taxon>
    </lineage>
</organism>
<keyword evidence="3" id="KW-1185">Reference proteome</keyword>